<keyword evidence="2" id="KW-1185">Reference proteome</keyword>
<evidence type="ECO:0000313" key="2">
    <source>
        <dbReference type="Proteomes" id="UP000533476"/>
    </source>
</evidence>
<gene>
    <name evidence="1" type="ORF">HIJ39_19850</name>
</gene>
<organism evidence="1 2">
    <name type="scientific">Sulfobacillus harzensis</name>
    <dbReference type="NCBI Taxonomy" id="2729629"/>
    <lineage>
        <taxon>Bacteria</taxon>
        <taxon>Bacillati</taxon>
        <taxon>Bacillota</taxon>
        <taxon>Clostridia</taxon>
        <taxon>Eubacteriales</taxon>
        <taxon>Clostridiales Family XVII. Incertae Sedis</taxon>
        <taxon>Sulfobacillus</taxon>
    </lineage>
</organism>
<dbReference type="EMBL" id="JABBVZ010000123">
    <property type="protein sequence ID" value="NMP24570.1"/>
    <property type="molecule type" value="Genomic_DNA"/>
</dbReference>
<dbReference type="AlphaFoldDB" id="A0A7Y0L8R5"/>
<dbReference type="Proteomes" id="UP000533476">
    <property type="component" value="Unassembled WGS sequence"/>
</dbReference>
<comment type="caution">
    <text evidence="1">The sequence shown here is derived from an EMBL/GenBank/DDBJ whole genome shotgun (WGS) entry which is preliminary data.</text>
</comment>
<protein>
    <recommendedName>
        <fullName evidence="3">Transposase</fullName>
    </recommendedName>
</protein>
<reference evidence="1 2" key="1">
    <citation type="submission" date="2020-04" db="EMBL/GenBank/DDBJ databases">
        <authorList>
            <person name="Zhang R."/>
            <person name="Schippers A."/>
        </authorList>
    </citation>
    <scope>NUCLEOTIDE SEQUENCE [LARGE SCALE GENOMIC DNA]</scope>
    <source>
        <strain evidence="1 2">DSM 109850</strain>
    </source>
</reference>
<accession>A0A7Y0L8R5</accession>
<sequence>MAALDMVHERIPNATPNKNAHIESWHSVLEADCLGNQVFSTLAAAYEAVAAWITYAADAWKFGGLAADAVLSLGFGRHRPAHQDCALLTSPKKTAN</sequence>
<proteinExistence type="predicted"/>
<evidence type="ECO:0008006" key="3">
    <source>
        <dbReference type="Google" id="ProtNLM"/>
    </source>
</evidence>
<name>A0A7Y0L8R5_9FIRM</name>
<dbReference type="RefSeq" id="WP_169102779.1">
    <property type="nucleotide sequence ID" value="NZ_JABBVZ010000123.1"/>
</dbReference>
<evidence type="ECO:0000313" key="1">
    <source>
        <dbReference type="EMBL" id="NMP24570.1"/>
    </source>
</evidence>